<dbReference type="CDD" id="cd05233">
    <property type="entry name" value="SDR_c"/>
    <property type="match status" value="1"/>
</dbReference>
<dbReference type="InterPro" id="IPR002347">
    <property type="entry name" value="SDR_fam"/>
</dbReference>
<dbReference type="Gene3D" id="3.40.50.720">
    <property type="entry name" value="NAD(P)-binding Rossmann-like Domain"/>
    <property type="match status" value="1"/>
</dbReference>
<name>A0A830GM31_9EURY</name>
<dbReference type="PANTHER" id="PTHR42760">
    <property type="entry name" value="SHORT-CHAIN DEHYDROGENASES/REDUCTASES FAMILY MEMBER"/>
    <property type="match status" value="1"/>
</dbReference>
<dbReference type="EMBL" id="BMOU01000003">
    <property type="protein sequence ID" value="GGN94327.1"/>
    <property type="molecule type" value="Genomic_DNA"/>
</dbReference>
<comment type="similarity">
    <text evidence="1">Belongs to the short-chain dehydrogenases/reductases (SDR) family.</text>
</comment>
<accession>A0A830GM31</accession>
<dbReference type="GO" id="GO:0016616">
    <property type="term" value="F:oxidoreductase activity, acting on the CH-OH group of donors, NAD or NADP as acceptor"/>
    <property type="evidence" value="ECO:0007669"/>
    <property type="project" value="TreeGrafter"/>
</dbReference>
<dbReference type="PROSITE" id="PS00061">
    <property type="entry name" value="ADH_SHORT"/>
    <property type="match status" value="1"/>
</dbReference>
<dbReference type="Proteomes" id="UP000605784">
    <property type="component" value="Unassembled WGS sequence"/>
</dbReference>
<reference evidence="2" key="2">
    <citation type="submission" date="2020-09" db="EMBL/GenBank/DDBJ databases">
        <authorList>
            <person name="Sun Q."/>
            <person name="Ohkuma M."/>
        </authorList>
    </citation>
    <scope>NUCLEOTIDE SEQUENCE</scope>
    <source>
        <strain evidence="2">JCM 17820</strain>
    </source>
</reference>
<keyword evidence="3" id="KW-1185">Reference proteome</keyword>
<gene>
    <name evidence="2" type="ORF">GCM10009030_20600</name>
</gene>
<evidence type="ECO:0000313" key="3">
    <source>
        <dbReference type="Proteomes" id="UP000605784"/>
    </source>
</evidence>
<proteinExistence type="inferred from homology"/>
<dbReference type="SUPFAM" id="SSF51735">
    <property type="entry name" value="NAD(P)-binding Rossmann-fold domains"/>
    <property type="match status" value="1"/>
</dbReference>
<dbReference type="NCBIfam" id="NF009466">
    <property type="entry name" value="PRK12826.1-2"/>
    <property type="match status" value="1"/>
</dbReference>
<dbReference type="PRINTS" id="PR00081">
    <property type="entry name" value="GDHRDH"/>
</dbReference>
<protein>
    <submittedName>
        <fullName evidence="2">3-oxoacyl-ACP reductase</fullName>
    </submittedName>
</protein>
<comment type="caution">
    <text evidence="2">The sequence shown here is derived from an EMBL/GenBank/DDBJ whole genome shotgun (WGS) entry which is preliminary data.</text>
</comment>
<dbReference type="AlphaFoldDB" id="A0A830GM31"/>
<reference evidence="2" key="1">
    <citation type="journal article" date="2014" name="Int. J. Syst. Evol. Microbiol.">
        <title>Complete genome sequence of Corynebacterium casei LMG S-19264T (=DSM 44701T), isolated from a smear-ripened cheese.</title>
        <authorList>
            <consortium name="US DOE Joint Genome Institute (JGI-PGF)"/>
            <person name="Walter F."/>
            <person name="Albersmeier A."/>
            <person name="Kalinowski J."/>
            <person name="Ruckert C."/>
        </authorList>
    </citation>
    <scope>NUCLEOTIDE SEQUENCE</scope>
    <source>
        <strain evidence="2">JCM 17820</strain>
    </source>
</reference>
<sequence length="243" mass="25410">MELDGKTAIVTGGSSGIGRAIADAYVDAGADVVIANRTASEGEAAADDLGCRFVQTDVSEYAQVESLVEATVDEFGGLDVMVNNAGIGSESTVTEMELDEWERVVSIDLDGVMYGTKTALPHLMESEGSIVNIASIYGLVGGKGAAAYSAAKGGVVNFTQQVAVDYADDGVRVNSICPGFVETPMTKPLLETERFYNYVKGETPMNRPAQPAEIAPMAVFLASDHASYITGANIPIDGGWTAH</sequence>
<evidence type="ECO:0000313" key="2">
    <source>
        <dbReference type="EMBL" id="GGN94327.1"/>
    </source>
</evidence>
<evidence type="ECO:0000256" key="1">
    <source>
        <dbReference type="ARBA" id="ARBA00006484"/>
    </source>
</evidence>
<dbReference type="InterPro" id="IPR020904">
    <property type="entry name" value="Sc_DH/Rdtase_CS"/>
</dbReference>
<dbReference type="InterPro" id="IPR036291">
    <property type="entry name" value="NAD(P)-bd_dom_sf"/>
</dbReference>
<dbReference type="FunFam" id="3.40.50.720:FF:000084">
    <property type="entry name" value="Short-chain dehydrogenase reductase"/>
    <property type="match status" value="1"/>
</dbReference>
<dbReference type="Pfam" id="PF13561">
    <property type="entry name" value="adh_short_C2"/>
    <property type="match status" value="1"/>
</dbReference>
<dbReference type="NCBIfam" id="NF005559">
    <property type="entry name" value="PRK07231.1"/>
    <property type="match status" value="1"/>
</dbReference>
<organism evidence="2 3">
    <name type="scientific">Haloarcula pellucida</name>
    <dbReference type="NCBI Taxonomy" id="1427151"/>
    <lineage>
        <taxon>Archaea</taxon>
        <taxon>Methanobacteriati</taxon>
        <taxon>Methanobacteriota</taxon>
        <taxon>Stenosarchaea group</taxon>
        <taxon>Halobacteria</taxon>
        <taxon>Halobacteriales</taxon>
        <taxon>Haloarculaceae</taxon>
        <taxon>Haloarcula</taxon>
    </lineage>
</organism>
<dbReference type="PRINTS" id="PR00080">
    <property type="entry name" value="SDRFAMILY"/>
</dbReference>
<dbReference type="RefSeq" id="WP_188997131.1">
    <property type="nucleotide sequence ID" value="NZ_BMOU01000003.1"/>
</dbReference>